<evidence type="ECO:0000256" key="2">
    <source>
        <dbReference type="SAM" id="Phobius"/>
    </source>
</evidence>
<organism evidence="3 4">
    <name type="scientific">Dichomitus squalens</name>
    <dbReference type="NCBI Taxonomy" id="114155"/>
    <lineage>
        <taxon>Eukaryota</taxon>
        <taxon>Fungi</taxon>
        <taxon>Dikarya</taxon>
        <taxon>Basidiomycota</taxon>
        <taxon>Agaricomycotina</taxon>
        <taxon>Agaricomycetes</taxon>
        <taxon>Polyporales</taxon>
        <taxon>Polyporaceae</taxon>
        <taxon>Dichomitus</taxon>
    </lineage>
</organism>
<protein>
    <submittedName>
        <fullName evidence="3">Uncharacterized protein</fullName>
    </submittedName>
</protein>
<keyword evidence="4" id="KW-1185">Reference proteome</keyword>
<accession>A0A4Q9PJJ5</accession>
<feature type="transmembrane region" description="Helical" evidence="2">
    <location>
        <begin position="50"/>
        <end position="68"/>
    </location>
</feature>
<dbReference type="AlphaFoldDB" id="A0A4Q9PJJ5"/>
<dbReference type="EMBL" id="ML145193">
    <property type="protein sequence ID" value="TBU54255.1"/>
    <property type="molecule type" value="Genomic_DNA"/>
</dbReference>
<gene>
    <name evidence="3" type="ORF">BD310DRAFT_97941</name>
</gene>
<evidence type="ECO:0000256" key="1">
    <source>
        <dbReference type="SAM" id="MobiDB-lite"/>
    </source>
</evidence>
<name>A0A4Q9PJJ5_9APHY</name>
<keyword evidence="2" id="KW-0472">Membrane</keyword>
<keyword evidence="2" id="KW-1133">Transmembrane helix</keyword>
<dbReference type="Proteomes" id="UP000292082">
    <property type="component" value="Unassembled WGS sequence"/>
</dbReference>
<reference evidence="3 4" key="1">
    <citation type="submission" date="2019-01" db="EMBL/GenBank/DDBJ databases">
        <title>Draft genome sequences of three monokaryotic isolates of the white-rot basidiomycete fungus Dichomitus squalens.</title>
        <authorList>
            <consortium name="DOE Joint Genome Institute"/>
            <person name="Lopez S.C."/>
            <person name="Andreopoulos B."/>
            <person name="Pangilinan J."/>
            <person name="Lipzen A."/>
            <person name="Riley R."/>
            <person name="Ahrendt S."/>
            <person name="Ng V."/>
            <person name="Barry K."/>
            <person name="Daum C."/>
            <person name="Grigoriev I.V."/>
            <person name="Hilden K.S."/>
            <person name="Makela M.R."/>
            <person name="de Vries R.P."/>
        </authorList>
    </citation>
    <scope>NUCLEOTIDE SEQUENCE [LARGE SCALE GENOMIC DNA]</scope>
    <source>
        <strain evidence="3 4">CBS 464.89</strain>
    </source>
</reference>
<feature type="compositionally biased region" description="Low complexity" evidence="1">
    <location>
        <begin position="90"/>
        <end position="103"/>
    </location>
</feature>
<evidence type="ECO:0000313" key="4">
    <source>
        <dbReference type="Proteomes" id="UP000292082"/>
    </source>
</evidence>
<evidence type="ECO:0000313" key="3">
    <source>
        <dbReference type="EMBL" id="TBU54255.1"/>
    </source>
</evidence>
<proteinExistence type="predicted"/>
<feature type="region of interest" description="Disordered" evidence="1">
    <location>
        <begin position="84"/>
        <end position="103"/>
    </location>
</feature>
<keyword evidence="2" id="KW-0812">Transmembrane</keyword>
<sequence length="187" mass="17951">MGLKSTNTRLLWLPISSVTWSPLALTFPLPACTLPRRPPFPSSPSAGSIIMKFSASLIVLSLAVAASAKPLNLARGRESFRGGRPGFNFGGQPHAGAAASSTAPSSSDVAASSSAAASVAAASGSAAASVAAASSAAVTSAAASVAASASVAATSAAASESVAATATDSAAVCTLPQSAGHILKELA</sequence>